<protein>
    <submittedName>
        <fullName evidence="1">Uncharacterized protein</fullName>
    </submittedName>
</protein>
<proteinExistence type="predicted"/>
<name>A0A1L5NPF7_9HYPH</name>
<accession>A0A1L5NPF7</accession>
<gene>
    <name evidence="1" type="ORF">IE4872_PA00028</name>
</gene>
<dbReference type="Proteomes" id="UP000184749">
    <property type="component" value="Plasmid pRgalIE4872a"/>
</dbReference>
<evidence type="ECO:0000313" key="1">
    <source>
        <dbReference type="EMBL" id="APO69777.1"/>
    </source>
</evidence>
<dbReference type="AlphaFoldDB" id="A0A1L5NPF7"/>
<keyword evidence="1" id="KW-0614">Plasmid</keyword>
<dbReference type="EMBL" id="CP017102">
    <property type="protein sequence ID" value="APO69777.1"/>
    <property type="molecule type" value="Genomic_DNA"/>
</dbReference>
<sequence>MSTGKFPAARKHDLKKDAATSCAARPGCRSCRGRQQVATALPSSTDVSAFGAFADRYPGS</sequence>
<organism evidence="1 2">
    <name type="scientific">Rhizobium gallicum</name>
    <dbReference type="NCBI Taxonomy" id="56730"/>
    <lineage>
        <taxon>Bacteria</taxon>
        <taxon>Pseudomonadati</taxon>
        <taxon>Pseudomonadota</taxon>
        <taxon>Alphaproteobacteria</taxon>
        <taxon>Hyphomicrobiales</taxon>
        <taxon>Rhizobiaceae</taxon>
        <taxon>Rhizobium/Agrobacterium group</taxon>
        <taxon>Rhizobium</taxon>
    </lineage>
</organism>
<geneLocation type="plasmid" evidence="2">
    <name>prgalie4872a</name>
</geneLocation>
<reference evidence="1 2" key="1">
    <citation type="submission" date="2016-09" db="EMBL/GenBank/DDBJ databases">
        <title>The complete genome sequences of Rhizobium gallicum, symbiovars gallicum and phaseoli, symbionts associated to common bean (Phaseolus vulgaris).</title>
        <authorList>
            <person name="Bustos P."/>
            <person name="Santamaria R.I."/>
            <person name="Perez-Carrascal O.M."/>
            <person name="Juarez S."/>
            <person name="Lozano L."/>
            <person name="Martinez-Flores I."/>
            <person name="Martinez-Romero E."/>
            <person name="Cevallos M."/>
            <person name="Romero D."/>
            <person name="Davila G."/>
            <person name="Gonzalez V."/>
        </authorList>
    </citation>
    <scope>NUCLEOTIDE SEQUENCE [LARGE SCALE GENOMIC DNA]</scope>
    <source>
        <strain evidence="1 2">IE4872</strain>
        <plasmid evidence="2">prgalie4872a</plasmid>
    </source>
</reference>
<evidence type="ECO:0000313" key="2">
    <source>
        <dbReference type="Proteomes" id="UP000184749"/>
    </source>
</evidence>